<dbReference type="GO" id="GO:0016042">
    <property type="term" value="P:lipid catabolic process"/>
    <property type="evidence" value="ECO:0007669"/>
    <property type="project" value="UniProtKB-UniRule"/>
</dbReference>
<keyword evidence="5" id="KW-0472">Membrane</keyword>
<dbReference type="PANTHER" id="PTHR14226:SF57">
    <property type="entry name" value="BLR7027 PROTEIN"/>
    <property type="match status" value="1"/>
</dbReference>
<keyword evidence="5" id="KW-1133">Transmembrane helix</keyword>
<evidence type="ECO:0000256" key="5">
    <source>
        <dbReference type="SAM" id="Phobius"/>
    </source>
</evidence>
<dbReference type="Gene3D" id="3.40.1090.10">
    <property type="entry name" value="Cytosolic phospholipase A2 catalytic domain"/>
    <property type="match status" value="2"/>
</dbReference>
<proteinExistence type="predicted"/>
<protein>
    <submittedName>
        <fullName evidence="8">Patatin</fullName>
    </submittedName>
</protein>
<evidence type="ECO:0000313" key="8">
    <source>
        <dbReference type="EMBL" id="GIL31854.1"/>
    </source>
</evidence>
<evidence type="ECO:0000256" key="2">
    <source>
        <dbReference type="ARBA" id="ARBA00022963"/>
    </source>
</evidence>
<feature type="active site" description="Proton acceptor" evidence="4">
    <location>
        <position position="186"/>
    </location>
</feature>
<dbReference type="PROSITE" id="PS51635">
    <property type="entry name" value="PNPLA"/>
    <property type="match status" value="1"/>
</dbReference>
<feature type="transmembrane region" description="Helical" evidence="5">
    <location>
        <begin position="12"/>
        <end position="31"/>
    </location>
</feature>
<comment type="caution">
    <text evidence="4">Lacks conserved residue(s) required for the propagation of feature annotation.</text>
</comment>
<keyword evidence="9" id="KW-1185">Reference proteome</keyword>
<sequence length="279" mass="28949">MHPQSTTRRALVLGAGGVVGTAWMAGLAVGLPDHGIDLADSDLFVGTSAGAIIGAVLATGERPERLAALPPTTGHPHVPDPAVLAEVFAVLAEPGQDATVARRRVGQLARTADVGGPHTQIDRMRGLLGTTRFPERLLVTAVDADTGEPVVWDRDSGIPLPHAVAASTAFPGASPPIPIGGRYYLDGGLRSATNADLATDADTLVVVEPLAHLFPPEQLRQELTVADATTVVTLRPDSAAIIAFGPDLYDRAVWADAYRAGTRQSIDAADRLRHVGTGG</sequence>
<keyword evidence="3 4" id="KW-0443">Lipid metabolism</keyword>
<name>A0A8J4ESE4_9ACTN</name>
<dbReference type="RefSeq" id="WP_207126862.1">
    <property type="nucleotide sequence ID" value="NZ_BOPO01000084.1"/>
</dbReference>
<dbReference type="GO" id="GO:0016787">
    <property type="term" value="F:hydrolase activity"/>
    <property type="evidence" value="ECO:0007669"/>
    <property type="project" value="UniProtKB-UniRule"/>
</dbReference>
<dbReference type="Pfam" id="PF01734">
    <property type="entry name" value="Patatin"/>
    <property type="match status" value="1"/>
</dbReference>
<dbReference type="InterPro" id="IPR016035">
    <property type="entry name" value="Acyl_Trfase/lysoPLipase"/>
</dbReference>
<dbReference type="PANTHER" id="PTHR14226">
    <property type="entry name" value="NEUROPATHY TARGET ESTERASE/SWISS CHEESE D.MELANOGASTER"/>
    <property type="match status" value="1"/>
</dbReference>
<evidence type="ECO:0000256" key="1">
    <source>
        <dbReference type="ARBA" id="ARBA00022801"/>
    </source>
</evidence>
<dbReference type="EMBL" id="BOPO01000084">
    <property type="protein sequence ID" value="GIL29191.1"/>
    <property type="molecule type" value="Genomic_DNA"/>
</dbReference>
<reference evidence="8" key="2">
    <citation type="submission" date="2021-02" db="EMBL/GenBank/DDBJ databases">
        <title>Whole genome shotgun sequence of Actinocatenispora sp. strain NUM-2625.</title>
        <authorList>
            <person name="Oyunbileg N."/>
            <person name="Iizaka Y."/>
            <person name="Davaapurev BO."/>
            <person name="Fukumoto A."/>
            <person name="Batkhuu J."/>
            <person name="Anzai Y."/>
        </authorList>
    </citation>
    <scope>NUCLEOTIDE SEQUENCE</scope>
    <source>
        <strain evidence="8">NUM-2625</strain>
    </source>
</reference>
<keyword evidence="2 4" id="KW-0442">Lipid degradation</keyword>
<keyword evidence="5" id="KW-0812">Transmembrane</keyword>
<evidence type="ECO:0000313" key="7">
    <source>
        <dbReference type="EMBL" id="GIL29191.1"/>
    </source>
</evidence>
<feature type="short sequence motif" description="DGA/G" evidence="4">
    <location>
        <begin position="186"/>
        <end position="188"/>
    </location>
</feature>
<evidence type="ECO:0000256" key="3">
    <source>
        <dbReference type="ARBA" id="ARBA00023098"/>
    </source>
</evidence>
<dbReference type="Proteomes" id="UP000614996">
    <property type="component" value="Unassembled WGS sequence"/>
</dbReference>
<evidence type="ECO:0000256" key="4">
    <source>
        <dbReference type="PROSITE-ProRule" id="PRU01161"/>
    </source>
</evidence>
<dbReference type="InterPro" id="IPR002641">
    <property type="entry name" value="PNPLA_dom"/>
</dbReference>
<keyword evidence="1 4" id="KW-0378">Hydrolase</keyword>
<feature type="domain" description="PNPLA" evidence="6">
    <location>
        <begin position="11"/>
        <end position="199"/>
    </location>
</feature>
<evidence type="ECO:0000313" key="9">
    <source>
        <dbReference type="Proteomes" id="UP000614996"/>
    </source>
</evidence>
<dbReference type="EMBL" id="BOPO01000150">
    <property type="protein sequence ID" value="GIL31854.1"/>
    <property type="molecule type" value="Genomic_DNA"/>
</dbReference>
<dbReference type="SUPFAM" id="SSF52151">
    <property type="entry name" value="FabD/lysophospholipase-like"/>
    <property type="match status" value="1"/>
</dbReference>
<dbReference type="AlphaFoldDB" id="A0A8J4ESE4"/>
<dbReference type="InterPro" id="IPR050301">
    <property type="entry name" value="NTE"/>
</dbReference>
<organism evidence="8 9">
    <name type="scientific">Actinocatenispora comari</name>
    <dbReference type="NCBI Taxonomy" id="2807577"/>
    <lineage>
        <taxon>Bacteria</taxon>
        <taxon>Bacillati</taxon>
        <taxon>Actinomycetota</taxon>
        <taxon>Actinomycetes</taxon>
        <taxon>Micromonosporales</taxon>
        <taxon>Micromonosporaceae</taxon>
        <taxon>Actinocatenispora</taxon>
    </lineage>
</organism>
<accession>A0A8J4ESE4</accession>
<evidence type="ECO:0000259" key="6">
    <source>
        <dbReference type="PROSITE" id="PS51635"/>
    </source>
</evidence>
<gene>
    <name evidence="7" type="ORF">NUM_44450</name>
    <name evidence="8" type="ORF">NUM_71080</name>
</gene>
<feature type="short sequence motif" description="GXSXG" evidence="4">
    <location>
        <begin position="46"/>
        <end position="50"/>
    </location>
</feature>
<feature type="active site" description="Nucleophile" evidence="4">
    <location>
        <position position="48"/>
    </location>
</feature>
<reference evidence="9" key="1">
    <citation type="journal article" date="2021" name="Int. J. Syst. Evol. Microbiol.">
        <title>Actinocatenispora comari sp. nov., an endophytic actinomycete isolated from aerial parts of Comarum salesowianum.</title>
        <authorList>
            <person name="Oyunbileg N."/>
            <person name="Iizaka Y."/>
            <person name="Hamada M."/>
            <person name="Davaapurev B.O."/>
            <person name="Fukumoto A."/>
            <person name="Tsetseg B."/>
            <person name="Kato F."/>
            <person name="Tamura T."/>
            <person name="Batkhuu J."/>
            <person name="Anzai Y."/>
        </authorList>
    </citation>
    <scope>NUCLEOTIDE SEQUENCE [LARGE SCALE GENOMIC DNA]</scope>
    <source>
        <strain evidence="9">NUM-2625</strain>
    </source>
</reference>
<comment type="caution">
    <text evidence="8">The sequence shown here is derived from an EMBL/GenBank/DDBJ whole genome shotgun (WGS) entry which is preliminary data.</text>
</comment>